<reference evidence="5" key="1">
    <citation type="journal article" name="DNA Res.">
        <title>The physiological potential of anammox bacteria as revealed by their core genome structure.</title>
        <authorList>
            <person name="Okubo T."/>
            <person name="Toyoda A."/>
            <person name="Fukuhara K."/>
            <person name="Uchiyama I."/>
            <person name="Harigaya Y."/>
            <person name="Kuroiwa M."/>
            <person name="Suzuki T."/>
            <person name="Murakami Y."/>
            <person name="Suwa Y."/>
            <person name="Takami H."/>
        </authorList>
    </citation>
    <scope>NUCLEOTIDE SEQUENCE</scope>
    <source>
        <strain evidence="5">317325-3</strain>
    </source>
</reference>
<keyword evidence="2" id="KW-0436">Ligase</keyword>
<evidence type="ECO:0000259" key="3">
    <source>
        <dbReference type="Pfam" id="PF00501"/>
    </source>
</evidence>
<proteinExistence type="inferred from homology"/>
<evidence type="ECO:0000256" key="1">
    <source>
        <dbReference type="ARBA" id="ARBA00006432"/>
    </source>
</evidence>
<dbReference type="Gene3D" id="3.30.300.30">
    <property type="match status" value="1"/>
</dbReference>
<name>A0A809QZW8_9PROT</name>
<dbReference type="FunFam" id="3.30.300.30:FF:000008">
    <property type="entry name" value="2,3-dihydroxybenzoate-AMP ligase"/>
    <property type="match status" value="1"/>
</dbReference>
<feature type="domain" description="AMP-binding enzyme C-terminal" evidence="4">
    <location>
        <begin position="412"/>
        <end position="487"/>
    </location>
</feature>
<dbReference type="InterPro" id="IPR045851">
    <property type="entry name" value="AMP-bd_C_sf"/>
</dbReference>
<dbReference type="GO" id="GO:0016878">
    <property type="term" value="F:acid-thiol ligase activity"/>
    <property type="evidence" value="ECO:0007669"/>
    <property type="project" value="UniProtKB-ARBA"/>
</dbReference>
<dbReference type="Pfam" id="PF13193">
    <property type="entry name" value="AMP-binding_C"/>
    <property type="match status" value="1"/>
</dbReference>
<accession>A0A809QZW8</accession>
<dbReference type="Gene3D" id="3.40.50.12780">
    <property type="entry name" value="N-terminal domain of ligase-like"/>
    <property type="match status" value="1"/>
</dbReference>
<dbReference type="SUPFAM" id="SSF56801">
    <property type="entry name" value="Acetyl-CoA synthetase-like"/>
    <property type="match status" value="1"/>
</dbReference>
<dbReference type="Pfam" id="PF00501">
    <property type="entry name" value="AMP-binding"/>
    <property type="match status" value="1"/>
</dbReference>
<dbReference type="AlphaFoldDB" id="A0A809QZW8"/>
<evidence type="ECO:0000313" key="6">
    <source>
        <dbReference type="Proteomes" id="UP000662914"/>
    </source>
</evidence>
<dbReference type="CDD" id="cd17631">
    <property type="entry name" value="FACL_FadD13-like"/>
    <property type="match status" value="1"/>
</dbReference>
<evidence type="ECO:0000256" key="2">
    <source>
        <dbReference type="ARBA" id="ARBA00022598"/>
    </source>
</evidence>
<dbReference type="KEGG" id="ddz:DSYM_16390"/>
<dbReference type="Proteomes" id="UP000662914">
    <property type="component" value="Chromosome"/>
</dbReference>
<dbReference type="NCBIfam" id="NF004837">
    <property type="entry name" value="PRK06187.1"/>
    <property type="match status" value="1"/>
</dbReference>
<dbReference type="InterPro" id="IPR050237">
    <property type="entry name" value="ATP-dep_AMP-bd_enzyme"/>
</dbReference>
<evidence type="ECO:0000313" key="5">
    <source>
        <dbReference type="EMBL" id="BBO20940.1"/>
    </source>
</evidence>
<dbReference type="InterPro" id="IPR000873">
    <property type="entry name" value="AMP-dep_synth/lig_dom"/>
</dbReference>
<feature type="domain" description="AMP-dependent synthetase/ligase" evidence="3">
    <location>
        <begin position="6"/>
        <end position="362"/>
    </location>
</feature>
<comment type="similarity">
    <text evidence="1">Belongs to the ATP-dependent AMP-binding enzyme family.</text>
</comment>
<dbReference type="PANTHER" id="PTHR43767:SF1">
    <property type="entry name" value="NONRIBOSOMAL PEPTIDE SYNTHASE PES1 (EUROFUNG)-RELATED"/>
    <property type="match status" value="1"/>
</dbReference>
<dbReference type="InterPro" id="IPR025110">
    <property type="entry name" value="AMP-bd_C"/>
</dbReference>
<dbReference type="InterPro" id="IPR042099">
    <property type="entry name" value="ANL_N_sf"/>
</dbReference>
<dbReference type="PANTHER" id="PTHR43767">
    <property type="entry name" value="LONG-CHAIN-FATTY-ACID--COA LIGASE"/>
    <property type="match status" value="1"/>
</dbReference>
<organism evidence="5 6">
    <name type="scientific">Candidatus Desulfobacillus denitrificans</name>
    <dbReference type="NCBI Taxonomy" id="2608985"/>
    <lineage>
        <taxon>Bacteria</taxon>
        <taxon>Pseudomonadati</taxon>
        <taxon>Pseudomonadota</taxon>
        <taxon>Betaproteobacteria</taxon>
        <taxon>Candidatus Desulfobacillus</taxon>
    </lineage>
</organism>
<gene>
    <name evidence="5" type="ORF">DSYM_16390</name>
</gene>
<protein>
    <submittedName>
        <fullName evidence="5">Feruloyl-CoA synthetase</fullName>
    </submittedName>
</protein>
<evidence type="ECO:0000259" key="4">
    <source>
        <dbReference type="Pfam" id="PF13193"/>
    </source>
</evidence>
<dbReference type="InterPro" id="IPR020845">
    <property type="entry name" value="AMP-binding_CS"/>
</dbReference>
<dbReference type="PROSITE" id="PS00455">
    <property type="entry name" value="AMP_BINDING"/>
    <property type="match status" value="1"/>
</dbReference>
<dbReference type="EMBL" id="AP021857">
    <property type="protein sequence ID" value="BBO20940.1"/>
    <property type="molecule type" value="Genomic_DNA"/>
</dbReference>
<sequence length="503" mass="54215">MDWIGRHAAATPGKTAIRYGGRDLSYRDFAALIERTAGALAAAGVKRGGCAAYLGCNSPEMLALFFACARLGALFMPLNWRLAGPEHRQMLDDCPPGVLVVEAPFLEQTDAYRKDLGAMKLVALGSSAPGWQDWYDFLAAAGAVPDDPAVGPHTPLLICYTSGSTGKPKGVVLTQDAIACNADNSVDMHAMTPDDRVLTVLPMFHVGGLNIQTTPALRTGCTLVLHPRFEPEAALDAIKRERISLVLTVPAVADMMMASPRWAGTDLSSLRMVSIGSSIVPLRIIEAMHARGVPMTQVYGSTETCPIAACLKRDEALRKLGSTGRAALHCRLRIVGNDDAKLPTGQAGEILVKGRNVMTGYWRNPEATAAVFVDGWYRTGDMGWLDDEGFLTVVGRKKEMIISGGENIYPAELENVLIQCEDVLEAAVVGRSDARWGEIAVAVVVPKEGRRPDAAGILKLFDGRLARYKHPKDVVFVEALPKTALGKIRKEELRQLVNHAPVA</sequence>